<dbReference type="EMBL" id="KN833710">
    <property type="protein sequence ID" value="KIK25157.1"/>
    <property type="molecule type" value="Genomic_DNA"/>
</dbReference>
<name>A0A0C9ZSE0_9AGAM</name>
<evidence type="ECO:0000256" key="1">
    <source>
        <dbReference type="SAM" id="MobiDB-lite"/>
    </source>
</evidence>
<dbReference type="Proteomes" id="UP000054018">
    <property type="component" value="Unassembled WGS sequence"/>
</dbReference>
<dbReference type="AlphaFoldDB" id="A0A0C9ZSE0"/>
<keyword evidence="2" id="KW-1133">Transmembrane helix</keyword>
<proteinExistence type="predicted"/>
<sequence>MLMLMLSALMTQVSPYFIIAAVGVGASIIPLAIDSWEPGSFPGGLQPTGTQYERYGTIPPSIRTPRRSSDSMRSAAKIGTGASSIRSTLLADIAKEPFLCTIVLVPHHGMENPSGLRT</sequence>
<evidence type="ECO:0000313" key="4">
    <source>
        <dbReference type="EMBL" id="KIK25157.1"/>
    </source>
</evidence>
<evidence type="ECO:0000256" key="3">
    <source>
        <dbReference type="SAM" id="SignalP"/>
    </source>
</evidence>
<feature type="chain" id="PRO_5012384577" evidence="3">
    <location>
        <begin position="16"/>
        <end position="118"/>
    </location>
</feature>
<reference evidence="5" key="2">
    <citation type="submission" date="2015-01" db="EMBL/GenBank/DDBJ databases">
        <title>Evolutionary Origins and Diversification of the Mycorrhizal Mutualists.</title>
        <authorList>
            <consortium name="DOE Joint Genome Institute"/>
            <consortium name="Mycorrhizal Genomics Consortium"/>
            <person name="Kohler A."/>
            <person name="Kuo A."/>
            <person name="Nagy L.G."/>
            <person name="Floudas D."/>
            <person name="Copeland A."/>
            <person name="Barry K.W."/>
            <person name="Cichocki N."/>
            <person name="Veneault-Fourrey C."/>
            <person name="LaButti K."/>
            <person name="Lindquist E.A."/>
            <person name="Lipzen A."/>
            <person name="Lundell T."/>
            <person name="Morin E."/>
            <person name="Murat C."/>
            <person name="Riley R."/>
            <person name="Ohm R."/>
            <person name="Sun H."/>
            <person name="Tunlid A."/>
            <person name="Henrissat B."/>
            <person name="Grigoriev I.V."/>
            <person name="Hibbett D.S."/>
            <person name="Martin F."/>
        </authorList>
    </citation>
    <scope>NUCLEOTIDE SEQUENCE [LARGE SCALE GENOMIC DNA]</scope>
    <source>
        <strain evidence="5">441</strain>
    </source>
</reference>
<protein>
    <submittedName>
        <fullName evidence="4">Unplaced genomic scaffold scaffold_26, whole genome shotgun sequence</fullName>
    </submittedName>
</protein>
<evidence type="ECO:0000313" key="5">
    <source>
        <dbReference type="Proteomes" id="UP000054018"/>
    </source>
</evidence>
<feature type="transmembrane region" description="Helical" evidence="2">
    <location>
        <begin position="13"/>
        <end position="33"/>
    </location>
</feature>
<keyword evidence="2" id="KW-0812">Transmembrane</keyword>
<gene>
    <name evidence="4" type="ORF">PISMIDRAFT_22889</name>
</gene>
<feature type="region of interest" description="Disordered" evidence="1">
    <location>
        <begin position="47"/>
        <end position="77"/>
    </location>
</feature>
<accession>A0A0C9ZSE0</accession>
<keyword evidence="5" id="KW-1185">Reference proteome</keyword>
<dbReference type="HOGENOM" id="CLU_2074091_0_0_1"/>
<keyword evidence="3" id="KW-0732">Signal</keyword>
<evidence type="ECO:0000256" key="2">
    <source>
        <dbReference type="SAM" id="Phobius"/>
    </source>
</evidence>
<reference evidence="4 5" key="1">
    <citation type="submission" date="2014-04" db="EMBL/GenBank/DDBJ databases">
        <authorList>
            <consortium name="DOE Joint Genome Institute"/>
            <person name="Kuo A."/>
            <person name="Kohler A."/>
            <person name="Costa M.D."/>
            <person name="Nagy L.G."/>
            <person name="Floudas D."/>
            <person name="Copeland A."/>
            <person name="Barry K.W."/>
            <person name="Cichocki N."/>
            <person name="Veneault-Fourrey C."/>
            <person name="LaButti K."/>
            <person name="Lindquist E.A."/>
            <person name="Lipzen A."/>
            <person name="Lundell T."/>
            <person name="Morin E."/>
            <person name="Murat C."/>
            <person name="Sun H."/>
            <person name="Tunlid A."/>
            <person name="Henrissat B."/>
            <person name="Grigoriev I.V."/>
            <person name="Hibbett D.S."/>
            <person name="Martin F."/>
            <person name="Nordberg H.P."/>
            <person name="Cantor M.N."/>
            <person name="Hua S.X."/>
        </authorList>
    </citation>
    <scope>NUCLEOTIDE SEQUENCE [LARGE SCALE GENOMIC DNA]</scope>
    <source>
        <strain evidence="4 5">441</strain>
    </source>
</reference>
<keyword evidence="2" id="KW-0472">Membrane</keyword>
<feature type="signal peptide" evidence="3">
    <location>
        <begin position="1"/>
        <end position="15"/>
    </location>
</feature>
<organism evidence="4 5">
    <name type="scientific">Pisolithus microcarpus 441</name>
    <dbReference type="NCBI Taxonomy" id="765257"/>
    <lineage>
        <taxon>Eukaryota</taxon>
        <taxon>Fungi</taxon>
        <taxon>Dikarya</taxon>
        <taxon>Basidiomycota</taxon>
        <taxon>Agaricomycotina</taxon>
        <taxon>Agaricomycetes</taxon>
        <taxon>Agaricomycetidae</taxon>
        <taxon>Boletales</taxon>
        <taxon>Sclerodermatineae</taxon>
        <taxon>Pisolithaceae</taxon>
        <taxon>Pisolithus</taxon>
    </lineage>
</organism>